<dbReference type="PANTHER" id="PTHR22760">
    <property type="entry name" value="GLYCOSYLTRANSFERASE"/>
    <property type="match status" value="1"/>
</dbReference>
<evidence type="ECO:0000256" key="2">
    <source>
        <dbReference type="ARBA" id="ARBA00005422"/>
    </source>
</evidence>
<evidence type="ECO:0000313" key="12">
    <source>
        <dbReference type="Proteomes" id="UP000746747"/>
    </source>
</evidence>
<feature type="domain" description="SUI1" evidence="10">
    <location>
        <begin position="560"/>
        <end position="600"/>
    </location>
</feature>
<dbReference type="GO" id="GO:0000026">
    <property type="term" value="F:alpha-1,2-mannosyltransferase activity"/>
    <property type="evidence" value="ECO:0007669"/>
    <property type="project" value="TreeGrafter"/>
</dbReference>
<feature type="transmembrane region" description="Helical" evidence="9">
    <location>
        <begin position="391"/>
        <end position="408"/>
    </location>
</feature>
<feature type="transmembrane region" description="Helical" evidence="9">
    <location>
        <begin position="167"/>
        <end position="187"/>
    </location>
</feature>
<evidence type="ECO:0000256" key="6">
    <source>
        <dbReference type="ARBA" id="ARBA00022824"/>
    </source>
</evidence>
<evidence type="ECO:0000256" key="8">
    <source>
        <dbReference type="ARBA" id="ARBA00023136"/>
    </source>
</evidence>
<evidence type="ECO:0000313" key="11">
    <source>
        <dbReference type="EMBL" id="CAG9533958.1"/>
    </source>
</evidence>
<dbReference type="OrthoDB" id="10248435at2759"/>
<dbReference type="GO" id="GO:0006506">
    <property type="term" value="P:GPI anchor biosynthetic process"/>
    <property type="evidence" value="ECO:0007669"/>
    <property type="project" value="TreeGrafter"/>
</dbReference>
<evidence type="ECO:0000259" key="10">
    <source>
        <dbReference type="PROSITE" id="PS50296"/>
    </source>
</evidence>
<dbReference type="GO" id="GO:0005789">
    <property type="term" value="C:endoplasmic reticulum membrane"/>
    <property type="evidence" value="ECO:0007669"/>
    <property type="project" value="UniProtKB-SubCell"/>
</dbReference>
<dbReference type="InterPro" id="IPR001950">
    <property type="entry name" value="SUI1"/>
</dbReference>
<keyword evidence="4" id="KW-0808">Transferase</keyword>
<dbReference type="SUPFAM" id="SSF55159">
    <property type="entry name" value="eIF1-like"/>
    <property type="match status" value="2"/>
</dbReference>
<feature type="transmembrane region" description="Helical" evidence="9">
    <location>
        <begin position="66"/>
        <end position="86"/>
    </location>
</feature>
<evidence type="ECO:0000256" key="4">
    <source>
        <dbReference type="ARBA" id="ARBA00022679"/>
    </source>
</evidence>
<name>A0A8J2M2S0_9BILA</name>
<keyword evidence="3 9" id="KW-0328">Glycosyltransferase</keyword>
<feature type="transmembrane region" description="Helical" evidence="9">
    <location>
        <begin position="364"/>
        <end position="384"/>
    </location>
</feature>
<evidence type="ECO:0000256" key="5">
    <source>
        <dbReference type="ARBA" id="ARBA00022692"/>
    </source>
</evidence>
<comment type="caution">
    <text evidence="11">The sequence shown here is derived from an EMBL/GenBank/DDBJ whole genome shotgun (WGS) entry which is preliminary data.</text>
</comment>
<dbReference type="InterPro" id="IPR005874">
    <property type="entry name" value="SUI1_euk"/>
</dbReference>
<keyword evidence="5 9" id="KW-0812">Transmembrane</keyword>
<feature type="transmembrane region" description="Helical" evidence="9">
    <location>
        <begin position="414"/>
        <end position="432"/>
    </location>
</feature>
<proteinExistence type="inferred from homology"/>
<dbReference type="CDD" id="cd11566">
    <property type="entry name" value="eIF1_SUI1"/>
    <property type="match status" value="1"/>
</dbReference>
<dbReference type="PROSITE" id="PS50296">
    <property type="entry name" value="SUI1"/>
    <property type="match status" value="2"/>
</dbReference>
<dbReference type="PANTHER" id="PTHR22760:SF4">
    <property type="entry name" value="GPI MANNOSYLTRANSFERASE 3"/>
    <property type="match status" value="1"/>
</dbReference>
<dbReference type="Proteomes" id="UP000746747">
    <property type="component" value="Unassembled WGS sequence"/>
</dbReference>
<feature type="domain" description="SUI1" evidence="10">
    <location>
        <begin position="31"/>
        <end position="65"/>
    </location>
</feature>
<comment type="similarity">
    <text evidence="2">Belongs to the SUI1 family.</text>
</comment>
<comment type="similarity">
    <text evidence="9">Belongs to the glycosyltransferase 22 family.</text>
</comment>
<feature type="transmembrane region" description="Helical" evidence="9">
    <location>
        <begin position="304"/>
        <end position="324"/>
    </location>
</feature>
<keyword evidence="12" id="KW-1185">Reference proteome</keyword>
<sequence length="612" mass="71511">MAASSSIQNLNKPKDAFEQLEDEEGTRQGFCHIRIQQRTGRKTITTVQGIAPEYDLKKIVRYLKKVNFLCLCRTVIWAFVTLLRYFRLSSLSVNLMRIVYRCEIMLSKFTLLYFLIALRIMNVFLVRTYFVPDELFQSVEVAHWAVYGTGYLSWEWLASLRSVLHPFIITMLYFLGHLCSIDSNLFIIQTPRFLHALLFALSDYCYYKFARRILSPSGAKYALFSYLSCWFVWYCAPRTLSNTLETVLTLFALQWYPLTKNDLKQSCWPYMSVGFLTILIRPTAILIWIPFGLWHVWRTDSSKVLLFCTCLSSCLPVLFLVTILDSVAYGKLTFTTWNFIRFNVLEGGSSHFGSHPWHWFISQGLPTVLTIQLIPIFWGMVIAIRNRSVPFVFFCVPTLYVTIHSFIAHKEHRFLLPIIPLLCLFAGIFFHSRLPHTMKKWRIFGIRLLLVINVSLAAYFGLFHQVGPFSATYWIIEDAKLRFSKQHVELIHLMPCFSLPQYSYFHGLNITVTALDCSPDFSHFPDYVDQADHFHDDPNFWIGENLDLVKKAHYLVFYEKTYRKEYNCNGTTVDHPEYGEVIQLTGDQRQHIKDFLCRVGIVKEENCKIHGF</sequence>
<comment type="subcellular location">
    <subcellularLocation>
        <location evidence="1 9">Endoplasmic reticulum membrane</location>
        <topology evidence="1 9">Multi-pass membrane protein</topology>
    </subcellularLocation>
</comment>
<dbReference type="InterPro" id="IPR005599">
    <property type="entry name" value="GPI_mannosylTrfase"/>
</dbReference>
<accession>A0A8J2M2S0</accession>
<evidence type="ECO:0000256" key="1">
    <source>
        <dbReference type="ARBA" id="ARBA00004477"/>
    </source>
</evidence>
<dbReference type="EC" id="2.4.1.-" evidence="9"/>
<feature type="transmembrane region" description="Helical" evidence="9">
    <location>
        <begin position="273"/>
        <end position="297"/>
    </location>
</feature>
<protein>
    <recommendedName>
        <fullName evidence="9">Mannosyltransferase</fullName>
        <ecNumber evidence="9">2.4.1.-</ecNumber>
    </recommendedName>
</protein>
<dbReference type="InterPro" id="IPR036877">
    <property type="entry name" value="SUI1_dom_sf"/>
</dbReference>
<dbReference type="Pfam" id="PF03901">
    <property type="entry name" value="Glyco_transf_22"/>
    <property type="match status" value="1"/>
</dbReference>
<gene>
    <name evidence="11" type="ORF">CJOHNSTONI_LOCUS4143</name>
</gene>
<dbReference type="Pfam" id="PF01253">
    <property type="entry name" value="SUI1"/>
    <property type="match status" value="2"/>
</dbReference>
<evidence type="ECO:0000256" key="7">
    <source>
        <dbReference type="ARBA" id="ARBA00022989"/>
    </source>
</evidence>
<evidence type="ECO:0000256" key="9">
    <source>
        <dbReference type="RuleBase" id="RU363075"/>
    </source>
</evidence>
<evidence type="ECO:0000256" key="3">
    <source>
        <dbReference type="ARBA" id="ARBA00022676"/>
    </source>
</evidence>
<reference evidence="11" key="1">
    <citation type="submission" date="2021-09" db="EMBL/GenBank/DDBJ databases">
        <authorList>
            <consortium name="Pathogen Informatics"/>
        </authorList>
    </citation>
    <scope>NUCLEOTIDE SEQUENCE</scope>
</reference>
<keyword evidence="7 9" id="KW-1133">Transmembrane helix</keyword>
<feature type="transmembrane region" description="Helical" evidence="9">
    <location>
        <begin position="221"/>
        <end position="240"/>
    </location>
</feature>
<dbReference type="EMBL" id="CAKAEH010001278">
    <property type="protein sequence ID" value="CAG9533958.1"/>
    <property type="molecule type" value="Genomic_DNA"/>
</dbReference>
<keyword evidence="6 9" id="KW-0256">Endoplasmic reticulum</keyword>
<feature type="transmembrane region" description="Helical" evidence="9">
    <location>
        <begin position="444"/>
        <end position="463"/>
    </location>
</feature>
<dbReference type="GO" id="GO:0003743">
    <property type="term" value="F:translation initiation factor activity"/>
    <property type="evidence" value="ECO:0007669"/>
    <property type="project" value="InterPro"/>
</dbReference>
<organism evidence="11 12">
    <name type="scientific">Cercopithifilaria johnstoni</name>
    <dbReference type="NCBI Taxonomy" id="2874296"/>
    <lineage>
        <taxon>Eukaryota</taxon>
        <taxon>Metazoa</taxon>
        <taxon>Ecdysozoa</taxon>
        <taxon>Nematoda</taxon>
        <taxon>Chromadorea</taxon>
        <taxon>Rhabditida</taxon>
        <taxon>Spirurina</taxon>
        <taxon>Spiruromorpha</taxon>
        <taxon>Filarioidea</taxon>
        <taxon>Onchocercidae</taxon>
        <taxon>Cercopithifilaria</taxon>
    </lineage>
</organism>
<keyword evidence="8 9" id="KW-0472">Membrane</keyword>
<dbReference type="AlphaFoldDB" id="A0A8J2M2S0"/>
<dbReference type="Gene3D" id="3.30.780.10">
    <property type="entry name" value="SUI1-like domain"/>
    <property type="match status" value="2"/>
</dbReference>